<keyword evidence="1" id="KW-0812">Transmembrane</keyword>
<dbReference type="RefSeq" id="WP_396948311.1">
    <property type="nucleotide sequence ID" value="NZ_JBIRXV010000004.1"/>
</dbReference>
<dbReference type="InterPro" id="IPR025495">
    <property type="entry name" value="DUF4386"/>
</dbReference>
<proteinExistence type="predicted"/>
<keyword evidence="1" id="KW-1133">Transmembrane helix</keyword>
<organism evidence="2 3">
    <name type="scientific">Nocardia beijingensis</name>
    <dbReference type="NCBI Taxonomy" id="95162"/>
    <lineage>
        <taxon>Bacteria</taxon>
        <taxon>Bacillati</taxon>
        <taxon>Actinomycetota</taxon>
        <taxon>Actinomycetes</taxon>
        <taxon>Mycobacteriales</taxon>
        <taxon>Nocardiaceae</taxon>
        <taxon>Nocardia</taxon>
    </lineage>
</organism>
<keyword evidence="1" id="KW-0472">Membrane</keyword>
<feature type="transmembrane region" description="Helical" evidence="1">
    <location>
        <begin position="53"/>
        <end position="74"/>
    </location>
</feature>
<feature type="transmembrane region" description="Helical" evidence="1">
    <location>
        <begin position="86"/>
        <end position="105"/>
    </location>
</feature>
<feature type="transmembrane region" description="Helical" evidence="1">
    <location>
        <begin position="143"/>
        <end position="160"/>
    </location>
</feature>
<keyword evidence="3" id="KW-1185">Reference proteome</keyword>
<sequence>MPARPWPTIALLVAAPITLNLAFAGLGSAFDYPHVLREPAADVLASFRHNQTAVVIWFVVLAVAAAALGPLAVLIGRLDHSPAMRAAVATGVAAAAVQAIGLSRWPVAVPALAARAAEEGADSSAVRTFEVLGAVLGTGLGETAGYTLTAAWTALVAVALRRRLPAAWTAFGYVCALLVLSGVLVPLHVPFTAFANFAGYVLWSVWLLAFAALLARRPAASAARHGSAPAQPLGAPGPR</sequence>
<dbReference type="Proteomes" id="UP001611450">
    <property type="component" value="Unassembled WGS sequence"/>
</dbReference>
<gene>
    <name evidence="2" type="ORF">ACH47G_20490</name>
</gene>
<dbReference type="Pfam" id="PF14329">
    <property type="entry name" value="DUF4386"/>
    <property type="match status" value="1"/>
</dbReference>
<evidence type="ECO:0000313" key="3">
    <source>
        <dbReference type="Proteomes" id="UP001611450"/>
    </source>
</evidence>
<feature type="transmembrane region" description="Helical" evidence="1">
    <location>
        <begin position="167"/>
        <end position="187"/>
    </location>
</feature>
<comment type="caution">
    <text evidence="2">The sequence shown here is derived from an EMBL/GenBank/DDBJ whole genome shotgun (WGS) entry which is preliminary data.</text>
</comment>
<evidence type="ECO:0000313" key="2">
    <source>
        <dbReference type="EMBL" id="MFI2322870.1"/>
    </source>
</evidence>
<evidence type="ECO:0000256" key="1">
    <source>
        <dbReference type="SAM" id="Phobius"/>
    </source>
</evidence>
<accession>A0ABW7WJ34</accession>
<protein>
    <submittedName>
        <fullName evidence="2">DUF4386 family protein</fullName>
    </submittedName>
</protein>
<reference evidence="2 3" key="1">
    <citation type="submission" date="2024-10" db="EMBL/GenBank/DDBJ databases">
        <title>The Natural Products Discovery Center: Release of the First 8490 Sequenced Strains for Exploring Actinobacteria Biosynthetic Diversity.</title>
        <authorList>
            <person name="Kalkreuter E."/>
            <person name="Kautsar S.A."/>
            <person name="Yang D."/>
            <person name="Bader C.D."/>
            <person name="Teijaro C.N."/>
            <person name="Fluegel L."/>
            <person name="Davis C.M."/>
            <person name="Simpson J.R."/>
            <person name="Lauterbach L."/>
            <person name="Steele A.D."/>
            <person name="Gui C."/>
            <person name="Meng S."/>
            <person name="Li G."/>
            <person name="Viehrig K."/>
            <person name="Ye F."/>
            <person name="Su P."/>
            <person name="Kiefer A.F."/>
            <person name="Nichols A."/>
            <person name="Cepeda A.J."/>
            <person name="Yan W."/>
            <person name="Fan B."/>
            <person name="Jiang Y."/>
            <person name="Adhikari A."/>
            <person name="Zheng C.-J."/>
            <person name="Schuster L."/>
            <person name="Cowan T.M."/>
            <person name="Smanski M.J."/>
            <person name="Chevrette M.G."/>
            <person name="De Carvalho L.P.S."/>
            <person name="Shen B."/>
        </authorList>
    </citation>
    <scope>NUCLEOTIDE SEQUENCE [LARGE SCALE GENOMIC DNA]</scope>
    <source>
        <strain evidence="2 3">NPDC019626</strain>
    </source>
</reference>
<dbReference type="EMBL" id="JBIRXV010000004">
    <property type="protein sequence ID" value="MFI2322870.1"/>
    <property type="molecule type" value="Genomic_DNA"/>
</dbReference>
<feature type="transmembrane region" description="Helical" evidence="1">
    <location>
        <begin position="193"/>
        <end position="215"/>
    </location>
</feature>
<name>A0ABW7WJ34_9NOCA</name>